<evidence type="ECO:0000256" key="10">
    <source>
        <dbReference type="ARBA" id="ARBA00022842"/>
    </source>
</evidence>
<dbReference type="GO" id="GO:0005886">
    <property type="term" value="C:plasma membrane"/>
    <property type="evidence" value="ECO:0007669"/>
    <property type="project" value="TreeGrafter"/>
</dbReference>
<dbReference type="InterPro" id="IPR006408">
    <property type="entry name" value="P-type_ATPase_IIB"/>
</dbReference>
<dbReference type="GO" id="GO:0005516">
    <property type="term" value="F:calmodulin binding"/>
    <property type="evidence" value="ECO:0007669"/>
    <property type="project" value="UniProtKB-KW"/>
</dbReference>
<dbReference type="FunFam" id="2.70.150.10:FF:000006">
    <property type="entry name" value="Calcium-transporting ATPase"/>
    <property type="match status" value="1"/>
</dbReference>
<keyword evidence="11" id="KW-0112">Calmodulin-binding</keyword>
<dbReference type="Pfam" id="PF00689">
    <property type="entry name" value="Cation_ATPase_C"/>
    <property type="match status" value="1"/>
</dbReference>
<reference evidence="21" key="2">
    <citation type="journal article" date="2024" name="Plant">
        <title>Genomic evolution and insights into agronomic trait innovations of Sesamum species.</title>
        <authorList>
            <person name="Miao H."/>
            <person name="Wang L."/>
            <person name="Qu L."/>
            <person name="Liu H."/>
            <person name="Sun Y."/>
            <person name="Le M."/>
            <person name="Wang Q."/>
            <person name="Wei S."/>
            <person name="Zheng Y."/>
            <person name="Lin W."/>
            <person name="Duan Y."/>
            <person name="Cao H."/>
            <person name="Xiong S."/>
            <person name="Wang X."/>
            <person name="Wei L."/>
            <person name="Li C."/>
            <person name="Ma Q."/>
            <person name="Ju M."/>
            <person name="Zhao R."/>
            <person name="Li G."/>
            <person name="Mu C."/>
            <person name="Tian Q."/>
            <person name="Mei H."/>
            <person name="Zhang T."/>
            <person name="Gao T."/>
            <person name="Zhang H."/>
        </authorList>
    </citation>
    <scope>NUCLEOTIDE SEQUENCE</scope>
    <source>
        <strain evidence="21">K16</strain>
    </source>
</reference>
<dbReference type="PRINTS" id="PR00119">
    <property type="entry name" value="CATATPASE"/>
</dbReference>
<evidence type="ECO:0000256" key="6">
    <source>
        <dbReference type="ARBA" id="ARBA00022723"/>
    </source>
</evidence>
<keyword evidence="10" id="KW-0460">Magnesium</keyword>
<dbReference type="Pfam" id="PF00122">
    <property type="entry name" value="E1-E2_ATPase"/>
    <property type="match status" value="1"/>
</dbReference>
<feature type="transmembrane region" description="Helical" evidence="17">
    <location>
        <begin position="123"/>
        <end position="143"/>
    </location>
</feature>
<evidence type="ECO:0000256" key="15">
    <source>
        <dbReference type="ARBA" id="ARBA00023136"/>
    </source>
</evidence>
<protein>
    <recommendedName>
        <fullName evidence="17">Calcium-transporting ATPase</fullName>
        <ecNumber evidence="17">7.2.2.10</ecNumber>
    </recommendedName>
</protein>
<feature type="domain" description="Cation-transporting P-type ATPase C-terminal" evidence="19">
    <location>
        <begin position="799"/>
        <end position="969"/>
    </location>
</feature>
<dbReference type="Proteomes" id="UP001289374">
    <property type="component" value="Unassembled WGS sequence"/>
</dbReference>
<evidence type="ECO:0000256" key="9">
    <source>
        <dbReference type="ARBA" id="ARBA00022840"/>
    </source>
</evidence>
<feature type="domain" description="P-type ATPase A" evidence="18">
    <location>
        <begin position="192"/>
        <end position="289"/>
    </location>
</feature>
<comment type="caution">
    <text evidence="17">Lacks conserved residue(s) required for the propagation of feature annotation.</text>
</comment>
<feature type="transmembrane region" description="Helical" evidence="17">
    <location>
        <begin position="806"/>
        <end position="825"/>
    </location>
</feature>
<feature type="transmembrane region" description="Helical" evidence="17">
    <location>
        <begin position="846"/>
        <end position="867"/>
    </location>
</feature>
<dbReference type="PANTHER" id="PTHR24093">
    <property type="entry name" value="CATION TRANSPORTING ATPASE"/>
    <property type="match status" value="1"/>
</dbReference>
<keyword evidence="22" id="KW-1185">Reference proteome</keyword>
<evidence type="ECO:0000256" key="7">
    <source>
        <dbReference type="ARBA" id="ARBA00022741"/>
    </source>
</evidence>
<comment type="similarity">
    <text evidence="2 17">Belongs to the cation transport ATPase (P-type) (TC 3.A.3) family. Type IIB subfamily.</text>
</comment>
<comment type="subcellular location">
    <subcellularLocation>
        <location evidence="1 17">Membrane</location>
        <topology evidence="1 17">Multi-pass membrane protein</topology>
    </subcellularLocation>
</comment>
<keyword evidence="6" id="KW-0479">Metal-binding</keyword>
<dbReference type="SUPFAM" id="SSF81665">
    <property type="entry name" value="Calcium ATPase, transmembrane domain M"/>
    <property type="match status" value="1"/>
</dbReference>
<dbReference type="SUPFAM" id="SSF81660">
    <property type="entry name" value="Metal cation-transporting ATPase, ATP-binding domain N"/>
    <property type="match status" value="1"/>
</dbReference>
<feature type="transmembrane region" description="Helical" evidence="17">
    <location>
        <begin position="948"/>
        <end position="969"/>
    </location>
</feature>
<sequence>MASSLSVLHYRQPERKSVTRYHQMPPEVHEYVIEMGTGNQQGPGSGSSTVDQSMLSKLVKDKRNDEVARLGGVEGIATSLKTDLQQGTGGDVEDISWRTKAFGTNSYAKPPKQGLFSFVWEELIDPTILILLVCAAMLLGFGIKEYGTENGWYDGGSILVAVFVVVSVSAASKFRQNKQLDKLSKISNNILVKVVRNGSQQNIPIFDIVVGDVVCLSIGDQVPADGLFMEGHSLLVDESSMTGVNDLVEVDKDQNPFLISGTMVADGYAKMMVTSVGINTTWGEMMSSVHSESIEQTPLQARLKKLILLTGMFGLVVGCLVLAALLVRYFTGTTTYENGNKEFNGSKTKADDVIKAVVGIIATAVTIVVVAVPQGLPLAVTLTLAYSMRRMMADRALVRKLSACEEMGSAAIICMDTPALLLTKMEVTKSVVGAESMEGRSYTSIADNVLELLIQGISLSGGSVHKLFSVAPMDDAIRSWAVMKLNMEMDNTIHGLSILDVEASCPEKKRIGVLVERQQDNRTMIHVHWRGDFERILSSCSHYYDNCRQAIVLDDQQRARFHQTAKDMTVSGLRCIAFAHKQLSEEEYENERAHRKVPDKNLILLGFVALRGTCHPDMKQAVEICQLAGVNVKMITGENISTAKAIALECGILTPAQEVNDDGSIVTGEEFRQYQENVRTEIAENISVMARSSPLDKLLLVQSLKQKGHVVAVTGDGINDAPALREADIGLAMGIQGTDVAKESSDVIILDDNFASVVTVLRWGRCVYNNIQKFIQFQLTVNVAAMAINFVAAVSTGEIPLTPAQLLWVNLIMDTLGALALATGNPTDELMNKPPIGRSDPLITNIMWRNIVGVASYQIAVILALKFKGKSIFSVDENVVDTLIFTTFVLLQVFNQFNSRELEAKNVFKGIHKDKLFLGITGITIVLPVIMVEFLNKFAHTKRLDWKQWGACIGIVAFSWLIGWVVKLLPVSKEANPQYPDHLKQGTLIKAVHLEVWMHTNM</sequence>
<dbReference type="Gene3D" id="1.20.1110.10">
    <property type="entry name" value="Calcium-transporting ATPase, transmembrane domain"/>
    <property type="match status" value="2"/>
</dbReference>
<evidence type="ECO:0000256" key="17">
    <source>
        <dbReference type="RuleBase" id="RU361146"/>
    </source>
</evidence>
<feature type="domain" description="Cation-transporting P-type ATPase N-terminal" evidence="20">
    <location>
        <begin position="70"/>
        <end position="137"/>
    </location>
</feature>
<dbReference type="GO" id="GO:0016887">
    <property type="term" value="F:ATP hydrolysis activity"/>
    <property type="evidence" value="ECO:0007669"/>
    <property type="project" value="InterPro"/>
</dbReference>
<keyword evidence="8 17" id="KW-0106">Calcium</keyword>
<dbReference type="InterPro" id="IPR023214">
    <property type="entry name" value="HAD_sf"/>
</dbReference>
<evidence type="ECO:0000256" key="5">
    <source>
        <dbReference type="ARBA" id="ARBA00022692"/>
    </source>
</evidence>
<keyword evidence="9 17" id="KW-0067">ATP-binding</keyword>
<organism evidence="21 22">
    <name type="scientific">Sesamum angolense</name>
    <dbReference type="NCBI Taxonomy" id="2727404"/>
    <lineage>
        <taxon>Eukaryota</taxon>
        <taxon>Viridiplantae</taxon>
        <taxon>Streptophyta</taxon>
        <taxon>Embryophyta</taxon>
        <taxon>Tracheophyta</taxon>
        <taxon>Spermatophyta</taxon>
        <taxon>Magnoliopsida</taxon>
        <taxon>eudicotyledons</taxon>
        <taxon>Gunneridae</taxon>
        <taxon>Pentapetalae</taxon>
        <taxon>asterids</taxon>
        <taxon>lamiids</taxon>
        <taxon>Lamiales</taxon>
        <taxon>Pedaliaceae</taxon>
        <taxon>Sesamum</taxon>
    </lineage>
</organism>
<feature type="transmembrane region" description="Helical" evidence="17">
    <location>
        <begin position="774"/>
        <end position="794"/>
    </location>
</feature>
<keyword evidence="12" id="KW-1278">Translocase</keyword>
<evidence type="ECO:0000256" key="8">
    <source>
        <dbReference type="ARBA" id="ARBA00022837"/>
    </source>
</evidence>
<dbReference type="PRINTS" id="PR00120">
    <property type="entry name" value="HATPASE"/>
</dbReference>
<feature type="transmembrane region" description="Helical" evidence="17">
    <location>
        <begin position="353"/>
        <end position="386"/>
    </location>
</feature>
<accession>A0AAE1X626</accession>
<evidence type="ECO:0000259" key="18">
    <source>
        <dbReference type="Pfam" id="PF00122"/>
    </source>
</evidence>
<evidence type="ECO:0000256" key="12">
    <source>
        <dbReference type="ARBA" id="ARBA00022967"/>
    </source>
</evidence>
<comment type="catalytic activity">
    <reaction evidence="16 17">
        <text>Ca(2+)(in) + ATP + H2O = Ca(2+)(out) + ADP + phosphate + H(+)</text>
        <dbReference type="Rhea" id="RHEA:18105"/>
        <dbReference type="ChEBI" id="CHEBI:15377"/>
        <dbReference type="ChEBI" id="CHEBI:15378"/>
        <dbReference type="ChEBI" id="CHEBI:29108"/>
        <dbReference type="ChEBI" id="CHEBI:30616"/>
        <dbReference type="ChEBI" id="CHEBI:43474"/>
        <dbReference type="ChEBI" id="CHEBI:456216"/>
        <dbReference type="EC" id="7.2.2.10"/>
    </reaction>
</comment>
<dbReference type="NCBIfam" id="TIGR01494">
    <property type="entry name" value="ATPase_P-type"/>
    <property type="match status" value="1"/>
</dbReference>
<dbReference type="InterPro" id="IPR059000">
    <property type="entry name" value="ATPase_P-type_domA"/>
</dbReference>
<evidence type="ECO:0000313" key="22">
    <source>
        <dbReference type="Proteomes" id="UP001289374"/>
    </source>
</evidence>
<dbReference type="InterPro" id="IPR008250">
    <property type="entry name" value="ATPase_P-typ_transduc_dom_A_sf"/>
</dbReference>
<evidence type="ECO:0000313" key="21">
    <source>
        <dbReference type="EMBL" id="KAK4405781.1"/>
    </source>
</evidence>
<dbReference type="InterPro" id="IPR001757">
    <property type="entry name" value="P_typ_ATPase"/>
</dbReference>
<dbReference type="InterPro" id="IPR006068">
    <property type="entry name" value="ATPase_P-typ_cation-transptr_C"/>
</dbReference>
<proteinExistence type="inferred from homology"/>
<evidence type="ECO:0000256" key="13">
    <source>
        <dbReference type="ARBA" id="ARBA00022989"/>
    </source>
</evidence>
<comment type="caution">
    <text evidence="21">The sequence shown here is derived from an EMBL/GenBank/DDBJ whole genome shotgun (WGS) entry which is preliminary data.</text>
</comment>
<dbReference type="FunFam" id="3.40.50.1000:FF:000193">
    <property type="entry name" value="Plasma membrane calcium-transporting ATPase 2"/>
    <property type="match status" value="1"/>
</dbReference>
<dbReference type="InterPro" id="IPR023298">
    <property type="entry name" value="ATPase_P-typ_TM_dom_sf"/>
</dbReference>
<keyword evidence="4 17" id="KW-0109">Calcium transport</keyword>
<dbReference type="InterPro" id="IPR004014">
    <property type="entry name" value="ATPase_P-typ_cation-transptr_N"/>
</dbReference>
<dbReference type="Gene3D" id="3.40.50.1000">
    <property type="entry name" value="HAD superfamily/HAD-like"/>
    <property type="match status" value="2"/>
</dbReference>
<evidence type="ECO:0000256" key="4">
    <source>
        <dbReference type="ARBA" id="ARBA00022568"/>
    </source>
</evidence>
<evidence type="ECO:0000259" key="20">
    <source>
        <dbReference type="Pfam" id="PF00690"/>
    </source>
</evidence>
<feature type="transmembrane region" description="Helical" evidence="17">
    <location>
        <begin position="155"/>
        <end position="174"/>
    </location>
</feature>
<dbReference type="GO" id="GO:0005388">
    <property type="term" value="F:P-type calcium transporter activity"/>
    <property type="evidence" value="ECO:0007669"/>
    <property type="project" value="UniProtKB-EC"/>
</dbReference>
<evidence type="ECO:0000256" key="14">
    <source>
        <dbReference type="ARBA" id="ARBA00023065"/>
    </source>
</evidence>
<feature type="transmembrane region" description="Helical" evidence="17">
    <location>
        <begin position="306"/>
        <end position="330"/>
    </location>
</feature>
<evidence type="ECO:0000256" key="1">
    <source>
        <dbReference type="ARBA" id="ARBA00004141"/>
    </source>
</evidence>
<dbReference type="NCBIfam" id="TIGR01517">
    <property type="entry name" value="ATPase-IIB_Ca"/>
    <property type="match status" value="1"/>
</dbReference>
<reference evidence="21" key="1">
    <citation type="submission" date="2020-06" db="EMBL/GenBank/DDBJ databases">
        <authorList>
            <person name="Li T."/>
            <person name="Hu X."/>
            <person name="Zhang T."/>
            <person name="Song X."/>
            <person name="Zhang H."/>
            <person name="Dai N."/>
            <person name="Sheng W."/>
            <person name="Hou X."/>
            <person name="Wei L."/>
        </authorList>
    </citation>
    <scope>NUCLEOTIDE SEQUENCE</scope>
    <source>
        <strain evidence="21">K16</strain>
        <tissue evidence="21">Leaf</tissue>
    </source>
</reference>
<dbReference type="InterPro" id="IPR036412">
    <property type="entry name" value="HAD-like_sf"/>
</dbReference>
<dbReference type="SUPFAM" id="SSF56784">
    <property type="entry name" value="HAD-like"/>
    <property type="match status" value="1"/>
</dbReference>
<evidence type="ECO:0000256" key="11">
    <source>
        <dbReference type="ARBA" id="ARBA00022860"/>
    </source>
</evidence>
<feature type="transmembrane region" description="Helical" evidence="17">
    <location>
        <begin position="916"/>
        <end position="936"/>
    </location>
</feature>
<dbReference type="PANTHER" id="PTHR24093:SF434">
    <property type="entry name" value="CALCIUM-TRANSPORTING ATPASE 13, PLASMA MEMBRANE-TYPE-RELATED"/>
    <property type="match status" value="1"/>
</dbReference>
<name>A0AAE1X626_9LAMI</name>
<dbReference type="FunFam" id="1.20.1110.10:FF:000039">
    <property type="entry name" value="Calcium-transporting ATPase"/>
    <property type="match status" value="1"/>
</dbReference>
<dbReference type="EC" id="7.2.2.10" evidence="17"/>
<dbReference type="SUPFAM" id="SSF81653">
    <property type="entry name" value="Calcium ATPase, transduction domain A"/>
    <property type="match status" value="1"/>
</dbReference>
<keyword evidence="14 17" id="KW-0406">Ion transport</keyword>
<evidence type="ECO:0000256" key="2">
    <source>
        <dbReference type="ARBA" id="ARBA00006124"/>
    </source>
</evidence>
<dbReference type="AlphaFoldDB" id="A0AAE1X626"/>
<gene>
    <name evidence="21" type="ORF">Sango_0584600</name>
</gene>
<comment type="function">
    <text evidence="17">Catalyzes the hydrolysis of ATP coupled with the transport of calcium.</text>
</comment>
<dbReference type="GO" id="GO:0046872">
    <property type="term" value="F:metal ion binding"/>
    <property type="evidence" value="ECO:0007669"/>
    <property type="project" value="UniProtKB-KW"/>
</dbReference>
<dbReference type="Pfam" id="PF00690">
    <property type="entry name" value="Cation_ATPase_N"/>
    <property type="match status" value="1"/>
</dbReference>
<keyword evidence="3 17" id="KW-0813">Transport</keyword>
<dbReference type="Pfam" id="PF13246">
    <property type="entry name" value="Cation_ATPase"/>
    <property type="match status" value="1"/>
</dbReference>
<keyword evidence="15 17" id="KW-0472">Membrane</keyword>
<dbReference type="InterPro" id="IPR023299">
    <property type="entry name" value="ATPase_P-typ_cyto_dom_N"/>
</dbReference>
<dbReference type="Gene3D" id="2.70.150.10">
    <property type="entry name" value="Calcium-transporting ATPase, cytoplasmic transduction domain A"/>
    <property type="match status" value="1"/>
</dbReference>
<dbReference type="Gene3D" id="3.40.1110.10">
    <property type="entry name" value="Calcium-transporting ATPase, cytoplasmic domain N"/>
    <property type="match status" value="2"/>
</dbReference>
<dbReference type="GO" id="GO:0005524">
    <property type="term" value="F:ATP binding"/>
    <property type="evidence" value="ECO:0007669"/>
    <property type="project" value="UniProtKB-KW"/>
</dbReference>
<evidence type="ECO:0000259" key="19">
    <source>
        <dbReference type="Pfam" id="PF00689"/>
    </source>
</evidence>
<evidence type="ECO:0000256" key="3">
    <source>
        <dbReference type="ARBA" id="ARBA00022448"/>
    </source>
</evidence>
<evidence type="ECO:0000256" key="16">
    <source>
        <dbReference type="ARBA" id="ARBA00048694"/>
    </source>
</evidence>
<keyword evidence="13 17" id="KW-1133">Transmembrane helix</keyword>
<keyword evidence="5 17" id="KW-0812">Transmembrane</keyword>
<keyword evidence="7 17" id="KW-0547">Nucleotide-binding</keyword>
<dbReference type="EMBL" id="JACGWL010000003">
    <property type="protein sequence ID" value="KAK4405781.1"/>
    <property type="molecule type" value="Genomic_DNA"/>
</dbReference>